<evidence type="ECO:0000313" key="2">
    <source>
        <dbReference type="EMBL" id="KRM23605.1"/>
    </source>
</evidence>
<evidence type="ECO:0000256" key="1">
    <source>
        <dbReference type="SAM" id="Coils"/>
    </source>
</evidence>
<accession>A0AA89KXP3</accession>
<dbReference type="EMBL" id="AYZB01000009">
    <property type="protein sequence ID" value="KRM23605.1"/>
    <property type="molecule type" value="Genomic_DNA"/>
</dbReference>
<organism evidence="2 3">
    <name type="scientific">Latilactobacillus graminis DSM 20719</name>
    <dbReference type="NCBI Taxonomy" id="1423752"/>
    <lineage>
        <taxon>Bacteria</taxon>
        <taxon>Bacillati</taxon>
        <taxon>Bacillota</taxon>
        <taxon>Bacilli</taxon>
        <taxon>Lactobacillales</taxon>
        <taxon>Lactobacillaceae</taxon>
        <taxon>Latilactobacillus</taxon>
    </lineage>
</organism>
<dbReference type="RefSeq" id="WP_057907973.1">
    <property type="nucleotide sequence ID" value="NZ_AYZB01000009.1"/>
</dbReference>
<name>A0AA89KXP3_9LACO</name>
<feature type="coiled-coil region" evidence="1">
    <location>
        <begin position="10"/>
        <end position="65"/>
    </location>
</feature>
<proteinExistence type="predicted"/>
<sequence length="107" mass="12347">MVDFLEESRKADLDRRVKALEEQRIEQMKQLEKHSISSDLGHTVLAKVKRKKKQAKQQANENAEVIVSELKGGLDQVEVFIKGKMADKMKAAYQKENRKLIKGRNLK</sequence>
<gene>
    <name evidence="2" type="ORF">FC90_GL000069</name>
</gene>
<evidence type="ECO:0000313" key="3">
    <source>
        <dbReference type="Proteomes" id="UP000050823"/>
    </source>
</evidence>
<keyword evidence="1" id="KW-0175">Coiled coil</keyword>
<comment type="caution">
    <text evidence="2">The sequence shown here is derived from an EMBL/GenBank/DDBJ whole genome shotgun (WGS) entry which is preliminary data.</text>
</comment>
<dbReference type="AlphaFoldDB" id="A0AA89KXP3"/>
<dbReference type="Proteomes" id="UP000050823">
    <property type="component" value="Unassembled WGS sequence"/>
</dbReference>
<protein>
    <submittedName>
        <fullName evidence="2">Uncharacterized protein</fullName>
    </submittedName>
</protein>
<reference evidence="2 3" key="1">
    <citation type="journal article" date="2015" name="Genome Announc.">
        <title>Expanding the biotechnology potential of lactobacilli through comparative genomics of 213 strains and associated genera.</title>
        <authorList>
            <person name="Sun Z."/>
            <person name="Harris H.M."/>
            <person name="McCann A."/>
            <person name="Guo C."/>
            <person name="Argimon S."/>
            <person name="Zhang W."/>
            <person name="Yang X."/>
            <person name="Jeffery I.B."/>
            <person name="Cooney J.C."/>
            <person name="Kagawa T.F."/>
            <person name="Liu W."/>
            <person name="Song Y."/>
            <person name="Salvetti E."/>
            <person name="Wrobel A."/>
            <person name="Rasinkangas P."/>
            <person name="Parkhill J."/>
            <person name="Rea M.C."/>
            <person name="O'Sullivan O."/>
            <person name="Ritari J."/>
            <person name="Douillard F.P."/>
            <person name="Paul Ross R."/>
            <person name="Yang R."/>
            <person name="Briner A.E."/>
            <person name="Felis G.E."/>
            <person name="de Vos W.M."/>
            <person name="Barrangou R."/>
            <person name="Klaenhammer T.R."/>
            <person name="Caufield P.W."/>
            <person name="Cui Y."/>
            <person name="Zhang H."/>
            <person name="O'Toole P.W."/>
        </authorList>
    </citation>
    <scope>NUCLEOTIDE SEQUENCE [LARGE SCALE GENOMIC DNA]</scope>
    <source>
        <strain evidence="2 3">DSM 20719</strain>
    </source>
</reference>